<dbReference type="Proteomes" id="UP000007752">
    <property type="component" value="Chromosome 8"/>
</dbReference>
<dbReference type="AlphaFoldDB" id="B9FZN5"/>
<evidence type="ECO:0000259" key="9">
    <source>
        <dbReference type="Pfam" id="PF00931"/>
    </source>
</evidence>
<keyword evidence="4" id="KW-0547">Nucleotide-binding</keyword>
<evidence type="ECO:0000256" key="2">
    <source>
        <dbReference type="ARBA" id="ARBA00022614"/>
    </source>
</evidence>
<keyword evidence="7" id="KW-0175">Coiled coil</keyword>
<dbReference type="Gene3D" id="1.20.5.4130">
    <property type="match status" value="2"/>
</dbReference>
<reference evidence="13" key="2">
    <citation type="submission" date="2008-12" db="EMBL/GenBank/DDBJ databases">
        <title>Improved gene annotation of the rice (Oryza sativa) genomes.</title>
        <authorList>
            <person name="Wang J."/>
            <person name="Li R."/>
            <person name="Fan W."/>
            <person name="Huang Q."/>
            <person name="Zhang J."/>
            <person name="Zhou Y."/>
            <person name="Hu Y."/>
            <person name="Zi S."/>
            <person name="Li J."/>
            <person name="Ni P."/>
            <person name="Zheng H."/>
            <person name="Zhang Y."/>
            <person name="Zhao M."/>
            <person name="Hao Q."/>
            <person name="McDermott J."/>
            <person name="Samudrala R."/>
            <person name="Kristiansen K."/>
            <person name="Wong G.K.-S."/>
        </authorList>
    </citation>
    <scope>NUCLEOTIDE SEQUENCE</scope>
</reference>
<dbReference type="PRINTS" id="PR00364">
    <property type="entry name" value="DISEASERSIST"/>
</dbReference>
<dbReference type="PANTHER" id="PTHR36766:SF57">
    <property type="entry name" value="DISEASE RESISTANCE PROTEIN RGA1"/>
    <property type="match status" value="1"/>
</dbReference>
<dbReference type="GO" id="GO:0009626">
    <property type="term" value="P:plant-type hypersensitive response"/>
    <property type="evidence" value="ECO:0007669"/>
    <property type="project" value="UniProtKB-ARBA"/>
</dbReference>
<organism evidence="13">
    <name type="scientific">Oryza sativa subsp. japonica</name>
    <name type="common">Rice</name>
    <dbReference type="NCBI Taxonomy" id="39947"/>
    <lineage>
        <taxon>Eukaryota</taxon>
        <taxon>Viridiplantae</taxon>
        <taxon>Streptophyta</taxon>
        <taxon>Embryophyta</taxon>
        <taxon>Tracheophyta</taxon>
        <taxon>Spermatophyta</taxon>
        <taxon>Magnoliopsida</taxon>
        <taxon>Liliopsida</taxon>
        <taxon>Poales</taxon>
        <taxon>Poaceae</taxon>
        <taxon>BOP clade</taxon>
        <taxon>Oryzoideae</taxon>
        <taxon>Oryzeae</taxon>
        <taxon>Oryzinae</taxon>
        <taxon>Oryza</taxon>
        <taxon>Oryza sativa</taxon>
    </lineage>
</organism>
<sequence length="1148" mass="129585">MAEVHLSSFAISVLGKAAFCAASEIKSAWNFKKEVRKLERSLKSICGVLKDAERKQSTSCALKVWLEDLKDVVYDIDDVLDDVATKDLEQKVHNGFYAGVSRQLVYPFELSHKITVVRQKLDEIAANRREFALTEEIIDTQFFSSNTRETHSFINELDIVGRDEAKNKIVEIILSAADAYAFSVLPIVGLGGIGKTALAKLVYNDMRIKKMFEKNLWACVSNVFDLKKILDDIIQSDTGESNKQLSLQTLQNKLRGFLQENKYLLVLDDIWSDNVNDWEQLKNLLSSGGRGSVVVVTTLAKQNMAEVHLSSFAISVLGKAAFCAASEIKSAWNFKKEVRKLERSLKSICGVLKDAERKQSTSCALKVWLEDLKDVVYDIDDVLDDVATKDLEQKVHNGFYAGVSRQLVYPFELSHKITVVRQKLDEIAANRREFALTEEIIDTQFFSSNTRETHSFINELDIVGRDEAKNKIVEIILSAADAYAFSVLPIVGLGGIGKTALAKLVYNDMRIKKMFEKNLWACVSNVFDLKKILDDIIQSDTGESNKQLSLQTLQNKLRGFLQENKYLLVLDDIWSDNVNDWEQLKNLLSSGGRGSVVVVTTRNMNVASVVKTLEPYYVPELSFDECMQVFIRYAFRDEEKKDTLLLEIGKCIVEKCHGVPLAAKTLGSVLFGKQDVKEWLRIKDANLWNIEQNKCDILPALKLSYDALPPHLKACFSCLSVFPKDYVILRELLIMFWMALGLLHKTREGDEIETIGGQYFNELDQRSLFQDHYVIYNGSIQSCKMHDLVHNLAMFVCHKEHAIVNCESKDLSEKVRHLVWDRKDFSTEIEFPKHLRKANKARTFASIDNNGTMTKAFLDNFLSTFTLLRVLIFSDVDFDELPSSIGNLKHLRYLDLQWNGKIKFLPNSLCKLVNLQTLQLSRCDQLEKMPKDVHRLISLRFLCLTLKNKYLSEHDGFCSLTSLTFLFLNSCAELSSLTNGFGSLTSLRKLYIFNCPKLATLPSTMNQLSTLQTLSINNCHELDLLEPSEAMGGLACLDVLQLVGLPKLVCFPGSFISAATSLQYFGIGNCNGLMKLPDFIQSFTSLKKIVINGCPELSRRCAVKSGEDFHLISHVPQITIDKKTYRKITPSHPECSSGTSPGTMPMLG</sequence>
<feature type="domain" description="Disease resistance N-terminal" evidence="10">
    <location>
        <begin position="315"/>
        <end position="397"/>
    </location>
</feature>
<dbReference type="InterPro" id="IPR027417">
    <property type="entry name" value="P-loop_NTPase"/>
</dbReference>
<dbReference type="InterPro" id="IPR002182">
    <property type="entry name" value="NB-ARC"/>
</dbReference>
<dbReference type="SUPFAM" id="SSF52540">
    <property type="entry name" value="P-loop containing nucleoside triphosphate hydrolases"/>
    <property type="match status" value="2"/>
</dbReference>
<dbReference type="GO" id="GO:0043531">
    <property type="term" value="F:ADP binding"/>
    <property type="evidence" value="ECO:0007669"/>
    <property type="project" value="InterPro"/>
</dbReference>
<protein>
    <submittedName>
        <fullName evidence="13">Uncharacterized protein</fullName>
    </submittedName>
</protein>
<feature type="region of interest" description="Disordered" evidence="8">
    <location>
        <begin position="1129"/>
        <end position="1148"/>
    </location>
</feature>
<dbReference type="Gene3D" id="3.40.50.300">
    <property type="entry name" value="P-loop containing nucleotide triphosphate hydrolases"/>
    <property type="match status" value="2"/>
</dbReference>
<dbReference type="InterPro" id="IPR041118">
    <property type="entry name" value="Rx_N"/>
</dbReference>
<dbReference type="InterPro" id="IPR055414">
    <property type="entry name" value="LRR_R13L4/SHOC2-like"/>
</dbReference>
<accession>B9FZN5</accession>
<dbReference type="InterPro" id="IPR058922">
    <property type="entry name" value="WHD_DRP"/>
</dbReference>
<evidence type="ECO:0000256" key="4">
    <source>
        <dbReference type="ARBA" id="ARBA00022741"/>
    </source>
</evidence>
<feature type="domain" description="Disease resistance N-terminal" evidence="10">
    <location>
        <begin position="12"/>
        <end position="94"/>
    </location>
</feature>
<dbReference type="PANTHER" id="PTHR36766">
    <property type="entry name" value="PLANT BROAD-SPECTRUM MILDEW RESISTANCE PROTEIN RPW8"/>
    <property type="match status" value="1"/>
</dbReference>
<dbReference type="GO" id="GO:0002758">
    <property type="term" value="P:innate immune response-activating signaling pathway"/>
    <property type="evidence" value="ECO:0007669"/>
    <property type="project" value="UniProtKB-ARBA"/>
</dbReference>
<dbReference type="Gene3D" id="1.10.8.430">
    <property type="entry name" value="Helical domain of apoptotic protease-activating factors"/>
    <property type="match status" value="1"/>
</dbReference>
<feature type="domain" description="Disease resistance protein winged helix" evidence="11">
    <location>
        <begin position="721"/>
        <end position="793"/>
    </location>
</feature>
<keyword evidence="5" id="KW-0611">Plant defense</keyword>
<feature type="domain" description="NB-ARC" evidence="9">
    <location>
        <begin position="469"/>
        <end position="638"/>
    </location>
</feature>
<evidence type="ECO:0000256" key="8">
    <source>
        <dbReference type="SAM" id="MobiDB-lite"/>
    </source>
</evidence>
<dbReference type="Pfam" id="PF23598">
    <property type="entry name" value="LRR_14"/>
    <property type="match status" value="1"/>
</dbReference>
<reference evidence="13" key="1">
    <citation type="journal article" date="2005" name="PLoS Biol.">
        <title>The genomes of Oryza sativa: a history of duplications.</title>
        <authorList>
            <person name="Yu J."/>
            <person name="Wang J."/>
            <person name="Lin W."/>
            <person name="Li S."/>
            <person name="Li H."/>
            <person name="Zhou J."/>
            <person name="Ni P."/>
            <person name="Dong W."/>
            <person name="Hu S."/>
            <person name="Zeng C."/>
            <person name="Zhang J."/>
            <person name="Zhang Y."/>
            <person name="Li R."/>
            <person name="Xu Z."/>
            <person name="Li S."/>
            <person name="Li X."/>
            <person name="Zheng H."/>
            <person name="Cong L."/>
            <person name="Lin L."/>
            <person name="Yin J."/>
            <person name="Geng J."/>
            <person name="Li G."/>
            <person name="Shi J."/>
            <person name="Liu J."/>
            <person name="Lv H."/>
            <person name="Li J."/>
            <person name="Wang J."/>
            <person name="Deng Y."/>
            <person name="Ran L."/>
            <person name="Shi X."/>
            <person name="Wang X."/>
            <person name="Wu Q."/>
            <person name="Li C."/>
            <person name="Ren X."/>
            <person name="Wang J."/>
            <person name="Wang X."/>
            <person name="Li D."/>
            <person name="Liu D."/>
            <person name="Zhang X."/>
            <person name="Ji Z."/>
            <person name="Zhao W."/>
            <person name="Sun Y."/>
            <person name="Zhang Z."/>
            <person name="Bao J."/>
            <person name="Han Y."/>
            <person name="Dong L."/>
            <person name="Ji J."/>
            <person name="Chen P."/>
            <person name="Wu S."/>
            <person name="Liu J."/>
            <person name="Xiao Y."/>
            <person name="Bu D."/>
            <person name="Tan J."/>
            <person name="Yang L."/>
            <person name="Ye C."/>
            <person name="Zhang J."/>
            <person name="Xu J."/>
            <person name="Zhou Y."/>
            <person name="Yu Y."/>
            <person name="Zhang B."/>
            <person name="Zhuang S."/>
            <person name="Wei H."/>
            <person name="Liu B."/>
            <person name="Lei M."/>
            <person name="Yu H."/>
            <person name="Li Y."/>
            <person name="Xu H."/>
            <person name="Wei S."/>
            <person name="He X."/>
            <person name="Fang L."/>
            <person name="Zhang Z."/>
            <person name="Zhang Y."/>
            <person name="Huang X."/>
            <person name="Su Z."/>
            <person name="Tong W."/>
            <person name="Li J."/>
            <person name="Tong Z."/>
            <person name="Li S."/>
            <person name="Ye J."/>
            <person name="Wang L."/>
            <person name="Fang L."/>
            <person name="Lei T."/>
            <person name="Chen C."/>
            <person name="Chen H."/>
            <person name="Xu Z."/>
            <person name="Li H."/>
            <person name="Huang H."/>
            <person name="Zhang F."/>
            <person name="Xu H."/>
            <person name="Li N."/>
            <person name="Zhao C."/>
            <person name="Li S."/>
            <person name="Dong L."/>
            <person name="Huang Y."/>
            <person name="Li L."/>
            <person name="Xi Y."/>
            <person name="Qi Q."/>
            <person name="Li W."/>
            <person name="Zhang B."/>
            <person name="Hu W."/>
            <person name="Zhang Y."/>
            <person name="Tian X."/>
            <person name="Jiao Y."/>
            <person name="Liang X."/>
            <person name="Jin J."/>
            <person name="Gao L."/>
            <person name="Zheng W."/>
            <person name="Hao B."/>
            <person name="Liu S."/>
            <person name="Wang W."/>
            <person name="Yuan L."/>
            <person name="Cao M."/>
            <person name="McDermott J."/>
            <person name="Samudrala R."/>
            <person name="Wang J."/>
            <person name="Wong G.K."/>
            <person name="Yang H."/>
        </authorList>
    </citation>
    <scope>NUCLEOTIDE SEQUENCE [LARGE SCALE GENOMIC DNA]</scope>
</reference>
<comment type="similarity">
    <text evidence="1">Belongs to the disease resistance NB-LRR family.</text>
</comment>
<dbReference type="Gene3D" id="3.80.10.10">
    <property type="entry name" value="Ribonuclease Inhibitor"/>
    <property type="match status" value="2"/>
</dbReference>
<feature type="domain" description="Disease resistance R13L4/SHOC-2-like LRR" evidence="12">
    <location>
        <begin position="860"/>
        <end position="1090"/>
    </location>
</feature>
<evidence type="ECO:0000259" key="11">
    <source>
        <dbReference type="Pfam" id="PF23559"/>
    </source>
</evidence>
<keyword evidence="2" id="KW-0433">Leucine-rich repeat</keyword>
<evidence type="ECO:0000256" key="1">
    <source>
        <dbReference type="ARBA" id="ARBA00008894"/>
    </source>
</evidence>
<dbReference type="InterPro" id="IPR032675">
    <property type="entry name" value="LRR_dom_sf"/>
</dbReference>
<keyword evidence="3" id="KW-0677">Repeat</keyword>
<dbReference type="SUPFAM" id="SSF52058">
    <property type="entry name" value="L domain-like"/>
    <property type="match status" value="1"/>
</dbReference>
<dbReference type="EMBL" id="CM000145">
    <property type="protein sequence ID" value="EEE68252.1"/>
    <property type="molecule type" value="Genomic_DNA"/>
</dbReference>
<dbReference type="FunFam" id="1.10.10.10:FF:000322">
    <property type="entry name" value="Probable disease resistance protein At1g63360"/>
    <property type="match status" value="1"/>
</dbReference>
<evidence type="ECO:0000256" key="5">
    <source>
        <dbReference type="ARBA" id="ARBA00022821"/>
    </source>
</evidence>
<keyword evidence="6" id="KW-0067">ATP-binding</keyword>
<feature type="domain" description="NB-ARC" evidence="9">
    <location>
        <begin position="166"/>
        <end position="301"/>
    </location>
</feature>
<dbReference type="InterPro" id="IPR042197">
    <property type="entry name" value="Apaf_helical"/>
</dbReference>
<gene>
    <name evidence="13" type="ORF">OsJ_26458</name>
</gene>
<evidence type="ECO:0000256" key="3">
    <source>
        <dbReference type="ARBA" id="ARBA00022737"/>
    </source>
</evidence>
<evidence type="ECO:0000313" key="13">
    <source>
        <dbReference type="EMBL" id="EEE68252.1"/>
    </source>
</evidence>
<dbReference type="Pfam" id="PF00931">
    <property type="entry name" value="NB-ARC"/>
    <property type="match status" value="2"/>
</dbReference>
<evidence type="ECO:0000259" key="12">
    <source>
        <dbReference type="Pfam" id="PF23598"/>
    </source>
</evidence>
<dbReference type="GO" id="GO:0005524">
    <property type="term" value="F:ATP binding"/>
    <property type="evidence" value="ECO:0007669"/>
    <property type="project" value="UniProtKB-KW"/>
</dbReference>
<dbReference type="Pfam" id="PF18052">
    <property type="entry name" value="Rx_N"/>
    <property type="match status" value="2"/>
</dbReference>
<dbReference type="Pfam" id="PF23559">
    <property type="entry name" value="WHD_DRP"/>
    <property type="match status" value="1"/>
</dbReference>
<dbReference type="GO" id="GO:0042742">
    <property type="term" value="P:defense response to bacterium"/>
    <property type="evidence" value="ECO:0007669"/>
    <property type="project" value="UniProtKB-ARBA"/>
</dbReference>
<evidence type="ECO:0000256" key="7">
    <source>
        <dbReference type="ARBA" id="ARBA00023054"/>
    </source>
</evidence>
<evidence type="ECO:0000259" key="10">
    <source>
        <dbReference type="Pfam" id="PF18052"/>
    </source>
</evidence>
<proteinExistence type="inferred from homology"/>
<dbReference type="Gene3D" id="1.10.10.10">
    <property type="entry name" value="Winged helix-like DNA-binding domain superfamily/Winged helix DNA-binding domain"/>
    <property type="match status" value="1"/>
</dbReference>
<dbReference type="InterPro" id="IPR036388">
    <property type="entry name" value="WH-like_DNA-bd_sf"/>
</dbReference>
<dbReference type="FunFam" id="3.40.50.300:FF:001091">
    <property type="entry name" value="Probable disease resistance protein At1g61300"/>
    <property type="match status" value="1"/>
</dbReference>
<name>B9FZN5_ORYSJ</name>
<evidence type="ECO:0000256" key="6">
    <source>
        <dbReference type="ARBA" id="ARBA00022840"/>
    </source>
</evidence>